<evidence type="ECO:0000259" key="1">
    <source>
        <dbReference type="PROSITE" id="PS50879"/>
    </source>
</evidence>
<dbReference type="InterPro" id="IPR036397">
    <property type="entry name" value="RNaseH_sf"/>
</dbReference>
<dbReference type="CDD" id="cd09279">
    <property type="entry name" value="RNase_HI_like"/>
    <property type="match status" value="1"/>
</dbReference>
<dbReference type="GO" id="GO:0003676">
    <property type="term" value="F:nucleic acid binding"/>
    <property type="evidence" value="ECO:0007669"/>
    <property type="project" value="InterPro"/>
</dbReference>
<comment type="caution">
    <text evidence="2">The sequence shown here is derived from an EMBL/GenBank/DDBJ whole genome shotgun (WGS) entry which is preliminary data.</text>
</comment>
<dbReference type="InterPro" id="IPR012337">
    <property type="entry name" value="RNaseH-like_sf"/>
</dbReference>
<dbReference type="PANTHER" id="PTHR46387">
    <property type="entry name" value="POLYNUCLEOTIDYL TRANSFERASE, RIBONUCLEASE H-LIKE SUPERFAMILY PROTEIN"/>
    <property type="match status" value="1"/>
</dbReference>
<dbReference type="PANTHER" id="PTHR46387:SF2">
    <property type="entry name" value="RIBONUCLEASE HI"/>
    <property type="match status" value="1"/>
</dbReference>
<dbReference type="GO" id="GO:0004523">
    <property type="term" value="F:RNA-DNA hybrid ribonuclease activity"/>
    <property type="evidence" value="ECO:0007669"/>
    <property type="project" value="InterPro"/>
</dbReference>
<name>A0A2G9YTW7_9BACT</name>
<dbReference type="SUPFAM" id="SSF53098">
    <property type="entry name" value="Ribonuclease H-like"/>
    <property type="match status" value="1"/>
</dbReference>
<evidence type="ECO:0000313" key="2">
    <source>
        <dbReference type="EMBL" id="PIP21941.1"/>
    </source>
</evidence>
<reference evidence="2 3" key="1">
    <citation type="submission" date="2017-09" db="EMBL/GenBank/DDBJ databases">
        <title>Depth-based differentiation of microbial function through sediment-hosted aquifers and enrichment of novel symbionts in the deep terrestrial subsurface.</title>
        <authorList>
            <person name="Probst A.J."/>
            <person name="Ladd B."/>
            <person name="Jarett J.K."/>
            <person name="Geller-Mcgrath D.E."/>
            <person name="Sieber C.M."/>
            <person name="Emerson J.B."/>
            <person name="Anantharaman K."/>
            <person name="Thomas B.C."/>
            <person name="Malmstrom R."/>
            <person name="Stieglmeier M."/>
            <person name="Klingl A."/>
            <person name="Woyke T."/>
            <person name="Ryan C.M."/>
            <person name="Banfield J.F."/>
        </authorList>
    </citation>
    <scope>NUCLEOTIDE SEQUENCE [LARGE SCALE GENOMIC DNA]</scope>
    <source>
        <strain evidence="2">CG23_combo_of_CG06-09_8_20_14_all_40_13</strain>
    </source>
</reference>
<dbReference type="EMBL" id="PCRM01000005">
    <property type="protein sequence ID" value="PIP21941.1"/>
    <property type="molecule type" value="Genomic_DNA"/>
</dbReference>
<dbReference type="Proteomes" id="UP000231567">
    <property type="component" value="Unassembled WGS sequence"/>
</dbReference>
<dbReference type="InterPro" id="IPR002156">
    <property type="entry name" value="RNaseH_domain"/>
</dbReference>
<feature type="domain" description="RNase H type-1" evidence="1">
    <location>
        <begin position="1"/>
        <end position="136"/>
    </location>
</feature>
<evidence type="ECO:0000313" key="3">
    <source>
        <dbReference type="Proteomes" id="UP000231567"/>
    </source>
</evidence>
<organism evidence="2 3">
    <name type="scientific">Candidatus Nealsonbacteria bacterium CG23_combo_of_CG06-09_8_20_14_all_40_13</name>
    <dbReference type="NCBI Taxonomy" id="1974724"/>
    <lineage>
        <taxon>Bacteria</taxon>
        <taxon>Candidatus Nealsoniibacteriota</taxon>
    </lineage>
</organism>
<protein>
    <submittedName>
        <fullName evidence="2">Ribonuclease H</fullName>
    </submittedName>
</protein>
<accession>A0A2G9YTW7</accession>
<gene>
    <name evidence="2" type="ORF">COX39_00210</name>
</gene>
<dbReference type="Pfam" id="PF13456">
    <property type="entry name" value="RVT_3"/>
    <property type="match status" value="1"/>
</dbReference>
<dbReference type="AlphaFoldDB" id="A0A2G9YTW7"/>
<sequence>MTRKIFLYSDGGAKGNPGPAGIGFIILDERGFKVTQQGKFIGEATNNQAEYQAVIEGLKKIKDISKNNLTEVRCFLDSKLVVEQLNQKYKIKDENLKQLFWQIRDLILSLGGRIIFEHISREQNKQADKLVNLAVQKRGDV</sequence>
<dbReference type="Gene3D" id="3.30.420.10">
    <property type="entry name" value="Ribonuclease H-like superfamily/Ribonuclease H"/>
    <property type="match status" value="1"/>
</dbReference>
<dbReference type="PROSITE" id="PS50879">
    <property type="entry name" value="RNASE_H_1"/>
    <property type="match status" value="1"/>
</dbReference>
<proteinExistence type="predicted"/>